<dbReference type="Proteomes" id="UP000001235">
    <property type="component" value="Chromosome"/>
</dbReference>
<evidence type="ECO:0000256" key="4">
    <source>
        <dbReference type="ARBA" id="ARBA00023002"/>
    </source>
</evidence>
<evidence type="ECO:0000256" key="6">
    <source>
        <dbReference type="PROSITE-ProRule" id="PRU00433"/>
    </source>
</evidence>
<dbReference type="Pfam" id="PF03150">
    <property type="entry name" value="CCP_MauG"/>
    <property type="match status" value="1"/>
</dbReference>
<dbReference type="GO" id="GO:0004130">
    <property type="term" value="F:cytochrome-c peroxidase activity"/>
    <property type="evidence" value="ECO:0007669"/>
    <property type="project" value="UniProtKB-EC"/>
</dbReference>
<evidence type="ECO:0000256" key="7">
    <source>
        <dbReference type="SAM" id="Phobius"/>
    </source>
</evidence>
<keyword evidence="10" id="KW-1185">Reference proteome</keyword>
<evidence type="ECO:0000256" key="5">
    <source>
        <dbReference type="ARBA" id="ARBA00023004"/>
    </source>
</evidence>
<keyword evidence="3 6" id="KW-0479">Metal-binding</keyword>
<keyword evidence="4 9" id="KW-0560">Oxidoreductase</keyword>
<dbReference type="KEGG" id="gca:Galf_2287"/>
<dbReference type="EMBL" id="CP002159">
    <property type="protein sequence ID" value="ADL56290.1"/>
    <property type="molecule type" value="Genomic_DNA"/>
</dbReference>
<reference evidence="9 10" key="1">
    <citation type="submission" date="2010-08" db="EMBL/GenBank/DDBJ databases">
        <title>Complete sequence of Gallionella capsiferriformans ES-2.</title>
        <authorList>
            <consortium name="US DOE Joint Genome Institute"/>
            <person name="Lucas S."/>
            <person name="Copeland A."/>
            <person name="Lapidus A."/>
            <person name="Cheng J.-F."/>
            <person name="Bruce D."/>
            <person name="Goodwin L."/>
            <person name="Pitluck S."/>
            <person name="Chertkov O."/>
            <person name="Davenport K.W."/>
            <person name="Detter J.C."/>
            <person name="Han C."/>
            <person name="Tapia R."/>
            <person name="Land M."/>
            <person name="Hauser L."/>
            <person name="Chang Y.-J."/>
            <person name="Jeffries C."/>
            <person name="Kyrpides N."/>
            <person name="Ivanova N."/>
            <person name="Mikhailova N."/>
            <person name="Shelobolina E.S."/>
            <person name="Picardal F."/>
            <person name="Roden E."/>
            <person name="Emerson D."/>
            <person name="Woyke T."/>
        </authorList>
    </citation>
    <scope>NUCLEOTIDE SEQUENCE [LARGE SCALE GENOMIC DNA]</scope>
    <source>
        <strain evidence="9 10">ES-2</strain>
    </source>
</reference>
<evidence type="ECO:0000256" key="1">
    <source>
        <dbReference type="ARBA" id="ARBA00004196"/>
    </source>
</evidence>
<accession>D9SJA2</accession>
<dbReference type="Pfam" id="PF00034">
    <property type="entry name" value="Cytochrom_C"/>
    <property type="match status" value="1"/>
</dbReference>
<dbReference type="HOGENOM" id="CLU_034652_1_0_4"/>
<evidence type="ECO:0000256" key="3">
    <source>
        <dbReference type="ARBA" id="ARBA00022723"/>
    </source>
</evidence>
<dbReference type="GO" id="GO:0009055">
    <property type="term" value="F:electron transfer activity"/>
    <property type="evidence" value="ECO:0007669"/>
    <property type="project" value="InterPro"/>
</dbReference>
<dbReference type="PROSITE" id="PS51007">
    <property type="entry name" value="CYTC"/>
    <property type="match status" value="2"/>
</dbReference>
<sequence>MYLMRFNPRFFYLLPIILTVGFAYWYFSPATHVPVQDSWRMPVASSEVDEPITPLPLTLNLDPNKVALGKRLFNDTRLSANNTISCASCHDLAHGGVDGRPRAFGIGGAMGAINVPTVFNSGFNFRQFWDGRAASLEDQIDGPVQHPKEMGSSWSQVVAVLSDDSSYRSDFKVIYRSGITPETVKDAIAMFERSLYTPNSKFDRYLRGEKNSLDGEEIAGYQLFKEVGCVACHQGVNVGGNMYEKIGLVENYFEQRGNIEQVDFGRFNITKDEEHRYEFRVPSLRNVALTAPYFHDASAVDLKQAVAIMGKFQLGVDLKPDEIHRIVKFLNTLTGEYEGRSLSQAEPTGHEK</sequence>
<dbReference type="InterPro" id="IPR051395">
    <property type="entry name" value="Cytochrome_c_Peroxidase/MauG"/>
</dbReference>
<gene>
    <name evidence="9" type="ordered locus">Galf_2287</name>
</gene>
<dbReference type="InterPro" id="IPR036909">
    <property type="entry name" value="Cyt_c-like_dom_sf"/>
</dbReference>
<dbReference type="SUPFAM" id="SSF46626">
    <property type="entry name" value="Cytochrome c"/>
    <property type="match status" value="2"/>
</dbReference>
<keyword evidence="9" id="KW-0575">Peroxidase</keyword>
<dbReference type="GO" id="GO:0020037">
    <property type="term" value="F:heme binding"/>
    <property type="evidence" value="ECO:0007669"/>
    <property type="project" value="InterPro"/>
</dbReference>
<proteinExistence type="predicted"/>
<dbReference type="eggNOG" id="COG1858">
    <property type="taxonomic scope" value="Bacteria"/>
</dbReference>
<dbReference type="GO" id="GO:0046872">
    <property type="term" value="F:metal ion binding"/>
    <property type="evidence" value="ECO:0007669"/>
    <property type="project" value="UniProtKB-KW"/>
</dbReference>
<dbReference type="Gene3D" id="1.10.760.10">
    <property type="entry name" value="Cytochrome c-like domain"/>
    <property type="match status" value="2"/>
</dbReference>
<keyword evidence="7" id="KW-0812">Transmembrane</keyword>
<comment type="subcellular location">
    <subcellularLocation>
        <location evidence="1">Cell envelope</location>
    </subcellularLocation>
</comment>
<evidence type="ECO:0000256" key="2">
    <source>
        <dbReference type="ARBA" id="ARBA00022617"/>
    </source>
</evidence>
<feature type="domain" description="Cytochrome c" evidence="8">
    <location>
        <begin position="64"/>
        <end position="195"/>
    </location>
</feature>
<evidence type="ECO:0000259" key="8">
    <source>
        <dbReference type="PROSITE" id="PS51007"/>
    </source>
</evidence>
<name>D9SJA2_GALCS</name>
<dbReference type="EC" id="1.11.1.5" evidence="9"/>
<keyword evidence="7" id="KW-1133">Transmembrane helix</keyword>
<feature type="domain" description="Cytochrome c" evidence="8">
    <location>
        <begin position="215"/>
        <end position="334"/>
    </location>
</feature>
<evidence type="ECO:0000313" key="10">
    <source>
        <dbReference type="Proteomes" id="UP000001235"/>
    </source>
</evidence>
<keyword evidence="2 6" id="KW-0349">Heme</keyword>
<feature type="transmembrane region" description="Helical" evidence="7">
    <location>
        <begin position="10"/>
        <end position="27"/>
    </location>
</feature>
<dbReference type="InterPro" id="IPR009056">
    <property type="entry name" value="Cyt_c-like_dom"/>
</dbReference>
<dbReference type="STRING" id="395494.Galf_2287"/>
<dbReference type="PANTHER" id="PTHR30600:SF7">
    <property type="entry name" value="CYTOCHROME C PEROXIDASE-RELATED"/>
    <property type="match status" value="1"/>
</dbReference>
<dbReference type="GO" id="GO:0030313">
    <property type="term" value="C:cell envelope"/>
    <property type="evidence" value="ECO:0007669"/>
    <property type="project" value="UniProtKB-SubCell"/>
</dbReference>
<dbReference type="AlphaFoldDB" id="D9SJA2"/>
<keyword evidence="5 6" id="KW-0408">Iron</keyword>
<evidence type="ECO:0000313" key="9">
    <source>
        <dbReference type="EMBL" id="ADL56290.1"/>
    </source>
</evidence>
<protein>
    <submittedName>
        <fullName evidence="9">Cytochrome-c peroxidase</fullName>
        <ecNumber evidence="9">1.11.1.5</ecNumber>
    </submittedName>
</protein>
<dbReference type="PANTHER" id="PTHR30600">
    <property type="entry name" value="CYTOCHROME C PEROXIDASE-RELATED"/>
    <property type="match status" value="1"/>
</dbReference>
<organism evidence="9 10">
    <name type="scientific">Gallionella capsiferriformans (strain ES-2)</name>
    <name type="common">Gallionella ferruginea capsiferriformans (strain ES-2)</name>
    <dbReference type="NCBI Taxonomy" id="395494"/>
    <lineage>
        <taxon>Bacteria</taxon>
        <taxon>Pseudomonadati</taxon>
        <taxon>Pseudomonadota</taxon>
        <taxon>Betaproteobacteria</taxon>
        <taxon>Nitrosomonadales</taxon>
        <taxon>Gallionellaceae</taxon>
        <taxon>Gallionella</taxon>
    </lineage>
</organism>
<keyword evidence="7" id="KW-0472">Membrane</keyword>
<dbReference type="InterPro" id="IPR004852">
    <property type="entry name" value="Di-haem_cyt_c_peroxidsae"/>
</dbReference>